<evidence type="ECO:0000256" key="6">
    <source>
        <dbReference type="ARBA" id="ARBA00023237"/>
    </source>
</evidence>
<dbReference type="PIRSF" id="PIRSF001892">
    <property type="entry name" value="CyaE"/>
    <property type="match status" value="1"/>
</dbReference>
<keyword evidence="2 7" id="KW-0813">Transport</keyword>
<dbReference type="InterPro" id="IPR051906">
    <property type="entry name" value="TolC-like"/>
</dbReference>
<dbReference type="AlphaFoldDB" id="A0A2S5DFN8"/>
<dbReference type="PANTHER" id="PTHR30026">
    <property type="entry name" value="OUTER MEMBRANE PROTEIN TOLC"/>
    <property type="match status" value="1"/>
</dbReference>
<keyword evidence="6 7" id="KW-0998">Cell outer membrane</keyword>
<evidence type="ECO:0000256" key="7">
    <source>
        <dbReference type="PIRNR" id="PIRNR001892"/>
    </source>
</evidence>
<comment type="caution">
    <text evidence="8">The sequence shown here is derived from an EMBL/GenBank/DDBJ whole genome shotgun (WGS) entry which is preliminary data.</text>
</comment>
<evidence type="ECO:0000256" key="1">
    <source>
        <dbReference type="ARBA" id="ARBA00007613"/>
    </source>
</evidence>
<comment type="subcellular location">
    <subcellularLocation>
        <location evidence="7">Cell outer membrane</location>
        <topology evidence="7">Peripheral membrane protein</topology>
    </subcellularLocation>
</comment>
<keyword evidence="7" id="KW-0354">Hemolysis</keyword>
<dbReference type="GO" id="GO:0031640">
    <property type="term" value="P:killing of cells of another organism"/>
    <property type="evidence" value="ECO:0007669"/>
    <property type="project" value="UniProtKB-KW"/>
</dbReference>
<evidence type="ECO:0000256" key="3">
    <source>
        <dbReference type="ARBA" id="ARBA00022452"/>
    </source>
</evidence>
<organism evidence="8 9">
    <name type="scientific">Chromobacterium alticapitis</name>
    <dbReference type="NCBI Taxonomy" id="2073169"/>
    <lineage>
        <taxon>Bacteria</taxon>
        <taxon>Pseudomonadati</taxon>
        <taxon>Pseudomonadota</taxon>
        <taxon>Betaproteobacteria</taxon>
        <taxon>Neisseriales</taxon>
        <taxon>Chromobacteriaceae</taxon>
        <taxon>Chromobacterium</taxon>
    </lineage>
</organism>
<dbReference type="EMBL" id="PQWB01000042">
    <property type="protein sequence ID" value="POZ61915.1"/>
    <property type="molecule type" value="Genomic_DNA"/>
</dbReference>
<reference evidence="9" key="1">
    <citation type="submission" date="2018-02" db="EMBL/GenBank/DDBJ databases">
        <authorList>
            <person name="O'Hara-Hanley K."/>
            <person name="Soby S."/>
        </authorList>
    </citation>
    <scope>NUCLEOTIDE SEQUENCE [LARGE SCALE GENOMIC DNA]</scope>
    <source>
        <strain evidence="9">MWU14-2602</strain>
    </source>
</reference>
<dbReference type="GO" id="GO:0015288">
    <property type="term" value="F:porin activity"/>
    <property type="evidence" value="ECO:0007669"/>
    <property type="project" value="TreeGrafter"/>
</dbReference>
<keyword evidence="5 7" id="KW-0472">Membrane</keyword>
<protein>
    <recommendedName>
        <fullName evidence="7">Protein CyaE</fullName>
    </recommendedName>
</protein>
<comment type="similarity">
    <text evidence="1 7">Belongs to the outer membrane factor (OMF) (TC 1.B.17) family.</text>
</comment>
<dbReference type="GO" id="GO:1990281">
    <property type="term" value="C:efflux pump complex"/>
    <property type="evidence" value="ECO:0007669"/>
    <property type="project" value="TreeGrafter"/>
</dbReference>
<comment type="function">
    <text evidence="7">CyaE is necessary for transport of calmodulin-sensitive adenylate cyclase-hemolysin (cyclolysin).</text>
</comment>
<dbReference type="Pfam" id="PF02321">
    <property type="entry name" value="OEP"/>
    <property type="match status" value="2"/>
</dbReference>
<proteinExistence type="inferred from homology"/>
<gene>
    <name evidence="8" type="ORF">C2I19_11015</name>
</gene>
<evidence type="ECO:0000313" key="8">
    <source>
        <dbReference type="EMBL" id="POZ61915.1"/>
    </source>
</evidence>
<dbReference type="Proteomes" id="UP000237082">
    <property type="component" value="Unassembled WGS sequence"/>
</dbReference>
<keyword evidence="7" id="KW-0204">Cytolysis</keyword>
<dbReference type="SUPFAM" id="SSF56954">
    <property type="entry name" value="Outer membrane efflux proteins (OEP)"/>
    <property type="match status" value="1"/>
</dbReference>
<dbReference type="GO" id="GO:0009279">
    <property type="term" value="C:cell outer membrane"/>
    <property type="evidence" value="ECO:0007669"/>
    <property type="project" value="UniProtKB-SubCell"/>
</dbReference>
<accession>A0A2S5DFN8</accession>
<keyword evidence="3" id="KW-1134">Transmembrane beta strand</keyword>
<evidence type="ECO:0000256" key="5">
    <source>
        <dbReference type="ARBA" id="ARBA00023136"/>
    </source>
</evidence>
<dbReference type="PANTHER" id="PTHR30026:SF20">
    <property type="entry name" value="OUTER MEMBRANE PROTEIN TOLC"/>
    <property type="match status" value="1"/>
</dbReference>
<dbReference type="InterPro" id="IPR028351">
    <property type="entry name" value="CyaE"/>
</dbReference>
<evidence type="ECO:0000256" key="2">
    <source>
        <dbReference type="ARBA" id="ARBA00022448"/>
    </source>
</evidence>
<dbReference type="InterPro" id="IPR003423">
    <property type="entry name" value="OMP_efflux"/>
</dbReference>
<sequence length="525" mass="56540">MTTVKTWLALLTAAIFKVKVIYHINSYIAYVIHNSLTFSNKFPHLIKNSIFHHAMFPNRQSLLSALLFILPIAACQAASWLDDPLRSEASAPAWFACPALPPAASLSLYTAASQALCHHPQTREAWAQVQAQQAQLGGARAAYLPTLNATLQSAREHARTQTPSMPYLDTDSHSRYRSDTLSLNWRLYDFGAREAGRDNARALLDAAQAGEDVAMQKVLAATAQDYYAAVAAQAGWQAARETQAAAEQSASAAARRVQAGVAAISDQLQAQTAAAQARYALAKAAGALRNAEGALALDMGLPPDSPLTLPPASALDPSAAETMRPAAELLAAAQREHPSLQAARAQVAASRAKETQVRAQGWPVLSLVARASHNTQPESLGTGLPQVGARSQDRYVGIQVDIPLFEGFGRHYQARQAAAETAERQSQLEDAQMQVAHEVWTRYQALETASANTRITRELLDSAQAAFAAGKARYEKGAGNILELLNVQTELAKAREQRVEALTDWLSARLQLAASVGRLGLESMR</sequence>
<dbReference type="GO" id="GO:0015562">
    <property type="term" value="F:efflux transmembrane transporter activity"/>
    <property type="evidence" value="ECO:0007669"/>
    <property type="project" value="InterPro"/>
</dbReference>
<dbReference type="Gene3D" id="1.20.1600.10">
    <property type="entry name" value="Outer membrane efflux proteins (OEP)"/>
    <property type="match status" value="1"/>
</dbReference>
<evidence type="ECO:0000313" key="9">
    <source>
        <dbReference type="Proteomes" id="UP000237082"/>
    </source>
</evidence>
<keyword evidence="4" id="KW-0812">Transmembrane</keyword>
<name>A0A2S5DFN8_9NEIS</name>
<evidence type="ECO:0000256" key="4">
    <source>
        <dbReference type="ARBA" id="ARBA00022692"/>
    </source>
</evidence>
<keyword evidence="9" id="KW-1185">Reference proteome</keyword>